<feature type="compositionally biased region" description="Low complexity" evidence="2">
    <location>
        <begin position="235"/>
        <end position="285"/>
    </location>
</feature>
<evidence type="ECO:0000313" key="5">
    <source>
        <dbReference type="EMBL" id="KMO67024.1"/>
    </source>
</evidence>
<dbReference type="EMBL" id="JYNL01000070">
    <property type="protein sequence ID" value="KMO67024.1"/>
    <property type="molecule type" value="Genomic_DNA"/>
</dbReference>
<gene>
    <name evidence="5" type="ORF">MCHLDSM_07263</name>
</gene>
<dbReference type="SUPFAM" id="SSF81982">
    <property type="entry name" value="Antigen MPT63/MPB63 (immunoprotective extracellular protein)"/>
    <property type="match status" value="1"/>
</dbReference>
<dbReference type="Pfam" id="PF09167">
    <property type="entry name" value="DUF1942"/>
    <property type="match status" value="1"/>
</dbReference>
<evidence type="ECO:0000256" key="1">
    <source>
        <dbReference type="ARBA" id="ARBA00022729"/>
    </source>
</evidence>
<dbReference type="STRING" id="37916.MCHLDSM_07263"/>
<dbReference type="GO" id="GO:0005615">
    <property type="term" value="C:extracellular space"/>
    <property type="evidence" value="ECO:0007669"/>
    <property type="project" value="InterPro"/>
</dbReference>
<keyword evidence="6" id="KW-1185">Reference proteome</keyword>
<evidence type="ECO:0000256" key="3">
    <source>
        <dbReference type="SAM" id="SignalP"/>
    </source>
</evidence>
<dbReference type="Gene3D" id="2.60.40.1240">
    <property type="match status" value="1"/>
</dbReference>
<feature type="region of interest" description="Disordered" evidence="2">
    <location>
        <begin position="156"/>
        <end position="285"/>
    </location>
</feature>
<dbReference type="InterPro" id="IPR015250">
    <property type="entry name" value="MPT63-like"/>
</dbReference>
<feature type="chain" id="PRO_5005282794" evidence="3">
    <location>
        <begin position="33"/>
        <end position="285"/>
    </location>
</feature>
<keyword evidence="1 3" id="KW-0732">Signal</keyword>
<organism evidence="5 6">
    <name type="scientific">Mycolicibacterium chlorophenolicum</name>
    <dbReference type="NCBI Taxonomy" id="37916"/>
    <lineage>
        <taxon>Bacteria</taxon>
        <taxon>Bacillati</taxon>
        <taxon>Actinomycetota</taxon>
        <taxon>Actinomycetes</taxon>
        <taxon>Mycobacteriales</taxon>
        <taxon>Mycobacteriaceae</taxon>
        <taxon>Mycolicibacterium</taxon>
    </lineage>
</organism>
<comment type="caution">
    <text evidence="5">The sequence shown here is derived from an EMBL/GenBank/DDBJ whole genome shotgun (WGS) entry which is preliminary data.</text>
</comment>
<protein>
    <submittedName>
        <fullName evidence="5">Immunogenic protein MPT63</fullName>
    </submittedName>
</protein>
<dbReference type="PATRIC" id="fig|37916.4.peg.7280"/>
<dbReference type="Proteomes" id="UP000036513">
    <property type="component" value="Unassembled WGS sequence"/>
</dbReference>
<dbReference type="AlphaFoldDB" id="A0A0J6VA25"/>
<accession>A0A0J6VA25</accession>
<sequence precursor="true">MTNPPRWFLSGATAAALASGLIATGTATNAYADDLETTTLGGSAQLINGDVVQRWTVSALQPSSDAIPYPVTGTLWEAKASDAALQGNAIPIVSNFNARTRDGHDYRVLFTAATPQGVNPATLTQGQTTTGKLYFDVTGPPPDSVVFNAAGHDLAVWRPAPPPPPTSSGTGSVPSASTTPQTALPAANSSTPTAAPAAIGATPPPAPEAGSAGTPLPAPGATSPAPAATAPPAPAAGSAGTPLPAGSAGTPVVTPPAAADSAGTPATPTAPVAPPTTTAAGPPSP</sequence>
<feature type="compositionally biased region" description="Low complexity" evidence="2">
    <location>
        <begin position="167"/>
        <end position="201"/>
    </location>
</feature>
<reference evidence="5 6" key="1">
    <citation type="journal article" date="2015" name="Genome Biol. Evol.">
        <title>Characterization of Three Mycobacterium spp. with Potential Use in Bioremediation by Genome Sequencing and Comparative Genomics.</title>
        <authorList>
            <person name="Das S."/>
            <person name="Pettersson B.M."/>
            <person name="Behra P.R."/>
            <person name="Ramesh M."/>
            <person name="Dasgupta S."/>
            <person name="Bhattacharya A."/>
            <person name="Kirsebom L.A."/>
        </authorList>
    </citation>
    <scope>NUCLEOTIDE SEQUENCE [LARGE SCALE GENOMIC DNA]</scope>
    <source>
        <strain evidence="5 6">DSM 43826</strain>
    </source>
</reference>
<evidence type="ECO:0000259" key="4">
    <source>
        <dbReference type="Pfam" id="PF09167"/>
    </source>
</evidence>
<evidence type="ECO:0000313" key="6">
    <source>
        <dbReference type="Proteomes" id="UP000036513"/>
    </source>
</evidence>
<dbReference type="SMR" id="A0A0J6VA25"/>
<feature type="compositionally biased region" description="Low complexity" evidence="2">
    <location>
        <begin position="208"/>
        <end position="228"/>
    </location>
</feature>
<proteinExistence type="predicted"/>
<feature type="signal peptide" evidence="3">
    <location>
        <begin position="1"/>
        <end position="32"/>
    </location>
</feature>
<evidence type="ECO:0000256" key="2">
    <source>
        <dbReference type="SAM" id="MobiDB-lite"/>
    </source>
</evidence>
<name>A0A0J6VA25_9MYCO</name>
<feature type="domain" description="MPT63-like" evidence="4">
    <location>
        <begin position="37"/>
        <end position="157"/>
    </location>
</feature>
<dbReference type="InterPro" id="IPR029050">
    <property type="entry name" value="Immunoprotect_excell_Ig-like"/>
</dbReference>
<dbReference type="RefSeq" id="WP_268782574.1">
    <property type="nucleotide sequence ID" value="NZ_JYNL01000070.1"/>
</dbReference>